<evidence type="ECO:0000256" key="1">
    <source>
        <dbReference type="ARBA" id="ARBA00004651"/>
    </source>
</evidence>
<comment type="similarity">
    <text evidence="7">Belongs to the binding-protein-dependent transport system permease family.</text>
</comment>
<keyword evidence="4 7" id="KW-0812">Transmembrane</keyword>
<keyword evidence="11" id="KW-1185">Reference proteome</keyword>
<evidence type="ECO:0000313" key="10">
    <source>
        <dbReference type="EMBL" id="GAA1093865.1"/>
    </source>
</evidence>
<dbReference type="PANTHER" id="PTHR30151:SF38">
    <property type="entry name" value="ALIPHATIC SULFONATES TRANSPORT PERMEASE PROTEIN SSUC-RELATED"/>
    <property type="match status" value="1"/>
</dbReference>
<gene>
    <name evidence="10" type="ORF">GCM10009668_06800</name>
</gene>
<organism evidence="10 11">
    <name type="scientific">Nocardioides dubius</name>
    <dbReference type="NCBI Taxonomy" id="317019"/>
    <lineage>
        <taxon>Bacteria</taxon>
        <taxon>Bacillati</taxon>
        <taxon>Actinomycetota</taxon>
        <taxon>Actinomycetes</taxon>
        <taxon>Propionibacteriales</taxon>
        <taxon>Nocardioidaceae</taxon>
        <taxon>Nocardioides</taxon>
    </lineage>
</organism>
<keyword evidence="6 7" id="KW-0472">Membrane</keyword>
<evidence type="ECO:0000256" key="6">
    <source>
        <dbReference type="ARBA" id="ARBA00023136"/>
    </source>
</evidence>
<evidence type="ECO:0000256" key="3">
    <source>
        <dbReference type="ARBA" id="ARBA00022475"/>
    </source>
</evidence>
<keyword evidence="2 7" id="KW-0813">Transport</keyword>
<dbReference type="CDD" id="cd06261">
    <property type="entry name" value="TM_PBP2"/>
    <property type="match status" value="1"/>
</dbReference>
<keyword evidence="5 7" id="KW-1133">Transmembrane helix</keyword>
<feature type="transmembrane region" description="Helical" evidence="7">
    <location>
        <begin position="100"/>
        <end position="121"/>
    </location>
</feature>
<feature type="transmembrane region" description="Helical" evidence="7">
    <location>
        <begin position="133"/>
        <end position="151"/>
    </location>
</feature>
<evidence type="ECO:0000259" key="9">
    <source>
        <dbReference type="PROSITE" id="PS50928"/>
    </source>
</evidence>
<dbReference type="RefSeq" id="WP_343991363.1">
    <property type="nucleotide sequence ID" value="NZ_BAAALG010000002.1"/>
</dbReference>
<evidence type="ECO:0000256" key="4">
    <source>
        <dbReference type="ARBA" id="ARBA00022692"/>
    </source>
</evidence>
<name>A0ABN1TNK3_9ACTN</name>
<dbReference type="Gene3D" id="1.10.3720.10">
    <property type="entry name" value="MetI-like"/>
    <property type="match status" value="1"/>
</dbReference>
<feature type="domain" description="ABC transmembrane type-1" evidence="9">
    <location>
        <begin position="87"/>
        <end position="271"/>
    </location>
</feature>
<sequence length="287" mass="31338">MTADLLTPASPTSPLVSSGAEAPSPDRAGQRSRSGDHALRVLRWLSPVFVLGAWQLASTLGLLSAETLPSPRELWDTATYLWETQQLQEALQVSIRRATLGFLIGAAIAVLLGTIVGLSRLGDALIDPLVQMLRVLPLFGLVPLFIIWFGIKEEPKIYLVALFALVPLYLNLVAALQGVDRDLREVAASLRLTWWERLRHLYAPAVLPGFLVGLRQSLGSALIALVVAEQVNAGAGLGYLINNARDILRTDIIVVALLCYAILGLLTDAVVRSLERWAVRWRDEGVR</sequence>
<dbReference type="PROSITE" id="PS50928">
    <property type="entry name" value="ABC_TM1"/>
    <property type="match status" value="1"/>
</dbReference>
<dbReference type="EMBL" id="BAAALG010000002">
    <property type="protein sequence ID" value="GAA1093865.1"/>
    <property type="molecule type" value="Genomic_DNA"/>
</dbReference>
<reference evidence="10 11" key="1">
    <citation type="journal article" date="2019" name="Int. J. Syst. Evol. Microbiol.">
        <title>The Global Catalogue of Microorganisms (GCM) 10K type strain sequencing project: providing services to taxonomists for standard genome sequencing and annotation.</title>
        <authorList>
            <consortium name="The Broad Institute Genomics Platform"/>
            <consortium name="The Broad Institute Genome Sequencing Center for Infectious Disease"/>
            <person name="Wu L."/>
            <person name="Ma J."/>
        </authorList>
    </citation>
    <scope>NUCLEOTIDE SEQUENCE [LARGE SCALE GENOMIC DNA]</scope>
    <source>
        <strain evidence="10 11">JCM 13008</strain>
    </source>
</reference>
<feature type="transmembrane region" description="Helical" evidence="7">
    <location>
        <begin position="157"/>
        <end position="179"/>
    </location>
</feature>
<evidence type="ECO:0000256" key="7">
    <source>
        <dbReference type="RuleBase" id="RU363032"/>
    </source>
</evidence>
<accession>A0ABN1TNK3</accession>
<evidence type="ECO:0000256" key="2">
    <source>
        <dbReference type="ARBA" id="ARBA00022448"/>
    </source>
</evidence>
<evidence type="ECO:0000256" key="5">
    <source>
        <dbReference type="ARBA" id="ARBA00022989"/>
    </source>
</evidence>
<dbReference type="InterPro" id="IPR035906">
    <property type="entry name" value="MetI-like_sf"/>
</dbReference>
<proteinExistence type="inferred from homology"/>
<evidence type="ECO:0000256" key="8">
    <source>
        <dbReference type="SAM" id="MobiDB-lite"/>
    </source>
</evidence>
<dbReference type="Pfam" id="PF00528">
    <property type="entry name" value="BPD_transp_1"/>
    <property type="match status" value="1"/>
</dbReference>
<keyword evidence="3" id="KW-1003">Cell membrane</keyword>
<comment type="caution">
    <text evidence="10">The sequence shown here is derived from an EMBL/GenBank/DDBJ whole genome shotgun (WGS) entry which is preliminary data.</text>
</comment>
<protein>
    <submittedName>
        <fullName evidence="10">ABC transporter permease</fullName>
    </submittedName>
</protein>
<evidence type="ECO:0000313" key="11">
    <source>
        <dbReference type="Proteomes" id="UP001501581"/>
    </source>
</evidence>
<feature type="transmembrane region" description="Helical" evidence="7">
    <location>
        <begin position="247"/>
        <end position="271"/>
    </location>
</feature>
<dbReference type="SUPFAM" id="SSF161098">
    <property type="entry name" value="MetI-like"/>
    <property type="match status" value="1"/>
</dbReference>
<dbReference type="PANTHER" id="PTHR30151">
    <property type="entry name" value="ALKANE SULFONATE ABC TRANSPORTER-RELATED, MEMBRANE SUBUNIT"/>
    <property type="match status" value="1"/>
</dbReference>
<feature type="region of interest" description="Disordered" evidence="8">
    <location>
        <begin position="1"/>
        <end position="33"/>
    </location>
</feature>
<dbReference type="Proteomes" id="UP001501581">
    <property type="component" value="Unassembled WGS sequence"/>
</dbReference>
<comment type="subcellular location">
    <subcellularLocation>
        <location evidence="1 7">Cell membrane</location>
        <topology evidence="1 7">Multi-pass membrane protein</topology>
    </subcellularLocation>
</comment>
<dbReference type="InterPro" id="IPR000515">
    <property type="entry name" value="MetI-like"/>
</dbReference>